<evidence type="ECO:0000256" key="1">
    <source>
        <dbReference type="SAM" id="MobiDB-lite"/>
    </source>
</evidence>
<feature type="chain" id="PRO_5013050142" description="Ephrin RBD domain-containing protein" evidence="2">
    <location>
        <begin position="24"/>
        <end position="269"/>
    </location>
</feature>
<dbReference type="OrthoDB" id="6250301at2759"/>
<dbReference type="AlphaFoldDB" id="A0A1X7VJF8"/>
<evidence type="ECO:0000313" key="3">
    <source>
        <dbReference type="EnsemblMetazoa" id="Aqu2.1.39602_001"/>
    </source>
</evidence>
<feature type="signal peptide" evidence="2">
    <location>
        <begin position="1"/>
        <end position="23"/>
    </location>
</feature>
<reference evidence="3" key="1">
    <citation type="submission" date="2017-05" db="UniProtKB">
        <authorList>
            <consortium name="EnsemblMetazoa"/>
        </authorList>
    </citation>
    <scope>IDENTIFICATION</scope>
</reference>
<dbReference type="EnsemblMetazoa" id="Aqu2.1.39602_001">
    <property type="protein sequence ID" value="Aqu2.1.39602_001"/>
    <property type="gene ID" value="Aqu2.1.39602"/>
</dbReference>
<dbReference type="Gene3D" id="2.60.40.420">
    <property type="entry name" value="Cupredoxins - blue copper proteins"/>
    <property type="match status" value="1"/>
</dbReference>
<keyword evidence="2" id="KW-0732">Signal</keyword>
<name>A0A1X7VJF8_AMPQE</name>
<feature type="compositionally biased region" description="Low complexity" evidence="1">
    <location>
        <begin position="185"/>
        <end position="214"/>
    </location>
</feature>
<proteinExistence type="predicted"/>
<sequence>MERRSSSALFLVSVLLYLQGVRAEGGILYANSTNLTLYQDNPFRVAFLARLRVVCPDLDYGLYRVSQKGYNNCSNDGQQLIGHCGNTGILSEIIYSVPLSGGLAWEVDMTYYLIFKYTANESPAPCDEGYKFKVFVYDPRSTSVTPTPTAMPMSSSSSSSSSSVVISSSSSSILSQLLTPSLSQSRIHTVSPSSTETTVTGPTHEPSSSSTSEIETTEVRATSTGLINVNPTPPTVQPSVSTTVSGATSTTASLTLALSLLALLLILLL</sequence>
<dbReference type="SUPFAM" id="SSF49503">
    <property type="entry name" value="Cupredoxins"/>
    <property type="match status" value="1"/>
</dbReference>
<evidence type="ECO:0008006" key="4">
    <source>
        <dbReference type="Google" id="ProtNLM"/>
    </source>
</evidence>
<accession>A0A1X7VJF8</accession>
<evidence type="ECO:0000256" key="2">
    <source>
        <dbReference type="SAM" id="SignalP"/>
    </source>
</evidence>
<protein>
    <recommendedName>
        <fullName evidence="4">Ephrin RBD domain-containing protein</fullName>
    </recommendedName>
</protein>
<feature type="region of interest" description="Disordered" evidence="1">
    <location>
        <begin position="185"/>
        <end position="215"/>
    </location>
</feature>
<dbReference type="InParanoid" id="A0A1X7VJF8"/>
<organism evidence="3">
    <name type="scientific">Amphimedon queenslandica</name>
    <name type="common">Sponge</name>
    <dbReference type="NCBI Taxonomy" id="400682"/>
    <lineage>
        <taxon>Eukaryota</taxon>
        <taxon>Metazoa</taxon>
        <taxon>Porifera</taxon>
        <taxon>Demospongiae</taxon>
        <taxon>Heteroscleromorpha</taxon>
        <taxon>Haplosclerida</taxon>
        <taxon>Niphatidae</taxon>
        <taxon>Amphimedon</taxon>
    </lineage>
</organism>
<dbReference type="InterPro" id="IPR008972">
    <property type="entry name" value="Cupredoxin"/>
</dbReference>